<keyword evidence="1 3" id="KW-0853">WD repeat</keyword>
<dbReference type="InterPro" id="IPR011009">
    <property type="entry name" value="Kinase-like_dom_sf"/>
</dbReference>
<dbReference type="InterPro" id="IPR044630">
    <property type="entry name" value="SPA1/2/3/4"/>
</dbReference>
<keyword evidence="5" id="KW-1185">Reference proteome</keyword>
<protein>
    <submittedName>
        <fullName evidence="4">Uncharacterized protein</fullName>
    </submittedName>
</protein>
<keyword evidence="2" id="KW-0677">Repeat</keyword>
<feature type="repeat" description="WD" evidence="3">
    <location>
        <begin position="766"/>
        <end position="799"/>
    </location>
</feature>
<dbReference type="SMART" id="SM00320">
    <property type="entry name" value="WD40"/>
    <property type="match status" value="7"/>
</dbReference>
<dbReference type="PANTHER" id="PTHR44218">
    <property type="entry name" value="PROTEIN SPA1-RELATED 2"/>
    <property type="match status" value="1"/>
</dbReference>
<dbReference type="SUPFAM" id="SSF56112">
    <property type="entry name" value="Protein kinase-like (PK-like)"/>
    <property type="match status" value="1"/>
</dbReference>
<gene>
    <name evidence="4" type="ORF">SAY86_020430</name>
</gene>
<dbReference type="PROSITE" id="PS00678">
    <property type="entry name" value="WD_REPEATS_1"/>
    <property type="match status" value="1"/>
</dbReference>
<dbReference type="PROSITE" id="PS50082">
    <property type="entry name" value="WD_REPEATS_2"/>
    <property type="match status" value="2"/>
</dbReference>
<dbReference type="InterPro" id="IPR015943">
    <property type="entry name" value="WD40/YVTN_repeat-like_dom_sf"/>
</dbReference>
<organism evidence="4 5">
    <name type="scientific">Trapa natans</name>
    <name type="common">Water chestnut</name>
    <dbReference type="NCBI Taxonomy" id="22666"/>
    <lineage>
        <taxon>Eukaryota</taxon>
        <taxon>Viridiplantae</taxon>
        <taxon>Streptophyta</taxon>
        <taxon>Embryophyta</taxon>
        <taxon>Tracheophyta</taxon>
        <taxon>Spermatophyta</taxon>
        <taxon>Magnoliopsida</taxon>
        <taxon>eudicotyledons</taxon>
        <taxon>Gunneridae</taxon>
        <taxon>Pentapetalae</taxon>
        <taxon>rosids</taxon>
        <taxon>malvids</taxon>
        <taxon>Myrtales</taxon>
        <taxon>Lythraceae</taxon>
        <taxon>Trapa</taxon>
    </lineage>
</organism>
<feature type="repeat" description="WD" evidence="3">
    <location>
        <begin position="680"/>
        <end position="722"/>
    </location>
</feature>
<evidence type="ECO:0000256" key="3">
    <source>
        <dbReference type="PROSITE-ProRule" id="PRU00221"/>
    </source>
</evidence>
<accession>A0AAN7M3C4</accession>
<dbReference type="PROSITE" id="PS50294">
    <property type="entry name" value="WD_REPEATS_REGION"/>
    <property type="match status" value="1"/>
</dbReference>
<dbReference type="GO" id="GO:0009640">
    <property type="term" value="P:photomorphogenesis"/>
    <property type="evidence" value="ECO:0007669"/>
    <property type="project" value="InterPro"/>
</dbReference>
<dbReference type="InterPro" id="IPR001680">
    <property type="entry name" value="WD40_rpt"/>
</dbReference>
<evidence type="ECO:0000256" key="2">
    <source>
        <dbReference type="ARBA" id="ARBA00022737"/>
    </source>
</evidence>
<dbReference type="AlphaFoldDB" id="A0AAN7M3C4"/>
<proteinExistence type="predicted"/>
<evidence type="ECO:0000256" key="1">
    <source>
        <dbReference type="ARBA" id="ARBA00022574"/>
    </source>
</evidence>
<dbReference type="SUPFAM" id="SSF50978">
    <property type="entry name" value="WD40 repeat-like"/>
    <property type="match status" value="1"/>
</dbReference>
<dbReference type="Gene3D" id="2.130.10.10">
    <property type="entry name" value="YVTN repeat-like/Quinoprotein amine dehydrogenase"/>
    <property type="match status" value="1"/>
</dbReference>
<name>A0AAN7M3C4_TRANT</name>
<comment type="caution">
    <text evidence="4">The sequence shown here is derived from an EMBL/GenBank/DDBJ whole genome shotgun (WGS) entry which is preliminary data.</text>
</comment>
<dbReference type="Proteomes" id="UP001346149">
    <property type="component" value="Unassembled WGS sequence"/>
</dbReference>
<dbReference type="PANTHER" id="PTHR44218:SF15">
    <property type="entry name" value="PROTEIN SPA1-RELATED 2"/>
    <property type="match status" value="1"/>
</dbReference>
<dbReference type="InterPro" id="IPR019775">
    <property type="entry name" value="WD40_repeat_CS"/>
</dbReference>
<sequence length="905" mass="101093">MNNSSDDHDHGTDEMEDRDMNVCVTSLSGPHAICTTTSTTSTVQDEIRLAVEELTVKNMRPADSANFLCSPSSCSTSSRLQDEQSHRFYPVVLSELIRSSRMSQSRTQIINSGFQHYHSMTMMLPPHSDTGRHCLGTCGSLGHMEETCLSCQQQQQQQTAVDDSCQRSVGGIRKEVIKHEFINHGRSMYLRDWLRSGYSRGINKTEGLLLFRQIVELVDLVHSQDIILQELRPSRFILLPSNKVRYVGSSVRISARQALMMNSDSKRKRTWVGGAGAGGDINPYPHFTGSKSKHREKLGLGQEINTSISHGQDSISMCSELQAHRVHGSVSTPLSIYSNDPVVVQLEEQWYTSPEQGSPSVSAGAPSNIYCLGVLLFELLCSFESPDAHEAAMSDLQRRILPSGFLSENPKEAGFCLLFVHPEYSSRPTAREILQSDLFDGPLDCYPTQSAALSSNESYLELERLLQFLASLKEQKIRQESKLIADILYIEEDISKVQKSCFPITSVLPSFSLTEETKWMNIMGQMEECYFLTRSQPGTHDTEEDPNRNLSRHHGIPSNKLGHFSDVLCKFARYTKLQVCGSLKYGELLNAANVIRSIGFSRDEEYIATAGVSKKIKVFEFSTLLDDSIDIHYPAVEMSNKNKLSCVCWNSYMRSFLASTDYGGLVQIWDVVTAQSLSQYNEHEKRAWCVDFCLVDPTRFASGSDDCSVKLWRINERNSVGTIWNPANVCCVQFSSHSTNLLALGCADNNIYCYDLRNTRVPLCTLSGHGKTVSYVKFLDFETIVSASTDNSLKMWNIKGRSSDSLSSDCIRTFKGHTNEKNFVGLSVFDGYIACGSENNEVYCYYKSLPMPITSHKFGSLDPASELVESGSEDRHFVSSVCWGQKTNMVVAANSAGILKVLQMV</sequence>
<evidence type="ECO:0000313" key="4">
    <source>
        <dbReference type="EMBL" id="KAK4789111.1"/>
    </source>
</evidence>
<dbReference type="InterPro" id="IPR036322">
    <property type="entry name" value="WD40_repeat_dom_sf"/>
</dbReference>
<dbReference type="EMBL" id="JAXQNO010000011">
    <property type="protein sequence ID" value="KAK4789111.1"/>
    <property type="molecule type" value="Genomic_DNA"/>
</dbReference>
<reference evidence="4 5" key="1">
    <citation type="journal article" date="2023" name="Hortic Res">
        <title>Pangenome of water caltrop reveals structural variations and asymmetric subgenome divergence after allopolyploidization.</title>
        <authorList>
            <person name="Zhang X."/>
            <person name="Chen Y."/>
            <person name="Wang L."/>
            <person name="Yuan Y."/>
            <person name="Fang M."/>
            <person name="Shi L."/>
            <person name="Lu R."/>
            <person name="Comes H.P."/>
            <person name="Ma Y."/>
            <person name="Chen Y."/>
            <person name="Huang G."/>
            <person name="Zhou Y."/>
            <person name="Zheng Z."/>
            <person name="Qiu Y."/>
        </authorList>
    </citation>
    <scope>NUCLEOTIDE SEQUENCE [LARGE SCALE GENOMIC DNA]</scope>
    <source>
        <strain evidence="4">F231</strain>
    </source>
</reference>
<evidence type="ECO:0000313" key="5">
    <source>
        <dbReference type="Proteomes" id="UP001346149"/>
    </source>
</evidence>
<dbReference type="Gene3D" id="1.10.510.10">
    <property type="entry name" value="Transferase(Phosphotransferase) domain 1"/>
    <property type="match status" value="1"/>
</dbReference>
<dbReference type="Pfam" id="PF00400">
    <property type="entry name" value="WD40"/>
    <property type="match status" value="2"/>
</dbReference>